<dbReference type="Proteomes" id="UP000199183">
    <property type="component" value="Unassembled WGS sequence"/>
</dbReference>
<evidence type="ECO:0000256" key="2">
    <source>
        <dbReference type="SAM" id="Phobius"/>
    </source>
</evidence>
<dbReference type="GO" id="GO:0006465">
    <property type="term" value="P:signal peptide processing"/>
    <property type="evidence" value="ECO:0007669"/>
    <property type="project" value="TreeGrafter"/>
</dbReference>
<feature type="transmembrane region" description="Helical" evidence="2">
    <location>
        <begin position="12"/>
        <end position="32"/>
    </location>
</feature>
<dbReference type="GO" id="GO:0005886">
    <property type="term" value="C:plasma membrane"/>
    <property type="evidence" value="ECO:0007669"/>
    <property type="project" value="TreeGrafter"/>
</dbReference>
<dbReference type="AlphaFoldDB" id="A0A1H4IM37"/>
<dbReference type="GO" id="GO:0004190">
    <property type="term" value="F:aspartic-type endopeptidase activity"/>
    <property type="evidence" value="ECO:0007669"/>
    <property type="project" value="InterPro"/>
</dbReference>
<dbReference type="STRING" id="640635.SAMN04489806_0041"/>
<dbReference type="GO" id="GO:0032259">
    <property type="term" value="P:methylation"/>
    <property type="evidence" value="ECO:0007669"/>
    <property type="project" value="UniProtKB-KW"/>
</dbReference>
<protein>
    <submittedName>
        <fullName evidence="4">Leader peptidase (Prepilin peptidase) / N-methyltransferase</fullName>
    </submittedName>
</protein>
<keyword evidence="4" id="KW-0808">Transferase</keyword>
<evidence type="ECO:0000256" key="1">
    <source>
        <dbReference type="ARBA" id="ARBA00005801"/>
    </source>
</evidence>
<sequence length="187" mass="18808">MADTSVRSRNAAGLAPTIAFGAALVIVAVAAVGWNPQLLGLTAIALVTWPLAVTDIAEHRLPNRLVLPCYPAALAGVLLETVLTGRSPLPALVGMVACVTGFIVLHVLGGMGMGDVKLAGVLGLCLGGLGPSALPAGLLAAFVLGGAAGAWAMATQHRASTHRIPFGPFLLAGLWLGVVAAGWERAL</sequence>
<dbReference type="PANTHER" id="PTHR30487:SF0">
    <property type="entry name" value="PREPILIN LEADER PEPTIDASE_N-METHYLTRANSFERASE-RELATED"/>
    <property type="match status" value="1"/>
</dbReference>
<dbReference type="Gene3D" id="1.20.120.1220">
    <property type="match status" value="1"/>
</dbReference>
<dbReference type="OrthoDB" id="2087435at2"/>
<dbReference type="EMBL" id="FNRY01000001">
    <property type="protein sequence ID" value="SEB35184.1"/>
    <property type="molecule type" value="Genomic_DNA"/>
</dbReference>
<dbReference type="InterPro" id="IPR000045">
    <property type="entry name" value="Prepilin_IV_endopep_pep"/>
</dbReference>
<keyword evidence="4" id="KW-0489">Methyltransferase</keyword>
<evidence type="ECO:0000313" key="4">
    <source>
        <dbReference type="EMBL" id="SEB35184.1"/>
    </source>
</evidence>
<accession>A0A1H4IM37</accession>
<comment type="similarity">
    <text evidence="1">Belongs to the peptidase A24 family.</text>
</comment>
<evidence type="ECO:0000313" key="5">
    <source>
        <dbReference type="Proteomes" id="UP000199183"/>
    </source>
</evidence>
<evidence type="ECO:0000259" key="3">
    <source>
        <dbReference type="Pfam" id="PF01478"/>
    </source>
</evidence>
<keyword evidence="5" id="KW-1185">Reference proteome</keyword>
<dbReference type="RefSeq" id="WP_091178689.1">
    <property type="nucleotide sequence ID" value="NZ_FNRY01000001.1"/>
</dbReference>
<feature type="domain" description="Prepilin type IV endopeptidase peptidase" evidence="3">
    <location>
        <begin position="45"/>
        <end position="148"/>
    </location>
</feature>
<feature type="transmembrane region" description="Helical" evidence="2">
    <location>
        <begin position="89"/>
        <end position="109"/>
    </location>
</feature>
<dbReference type="GO" id="GO:0008168">
    <property type="term" value="F:methyltransferase activity"/>
    <property type="evidence" value="ECO:0007669"/>
    <property type="project" value="UniProtKB-KW"/>
</dbReference>
<name>A0A1H4IM37_9MICO</name>
<feature type="transmembrane region" description="Helical" evidence="2">
    <location>
        <begin position="166"/>
        <end position="183"/>
    </location>
</feature>
<dbReference type="InterPro" id="IPR050882">
    <property type="entry name" value="Prepilin_peptidase/N-MTase"/>
</dbReference>
<keyword evidence="2" id="KW-0472">Membrane</keyword>
<keyword evidence="2" id="KW-0812">Transmembrane</keyword>
<dbReference type="Pfam" id="PF01478">
    <property type="entry name" value="Peptidase_A24"/>
    <property type="match status" value="1"/>
</dbReference>
<dbReference type="PANTHER" id="PTHR30487">
    <property type="entry name" value="TYPE 4 PREPILIN-LIKE PROTEINS LEADER PEPTIDE-PROCESSING ENZYME"/>
    <property type="match status" value="1"/>
</dbReference>
<keyword evidence="2" id="KW-1133">Transmembrane helix</keyword>
<proteinExistence type="inferred from homology"/>
<gene>
    <name evidence="4" type="ORF">SAMN04489806_0041</name>
</gene>
<reference evidence="4 5" key="1">
    <citation type="submission" date="2016-10" db="EMBL/GenBank/DDBJ databases">
        <authorList>
            <person name="de Groot N.N."/>
        </authorList>
    </citation>
    <scope>NUCLEOTIDE SEQUENCE [LARGE SCALE GENOMIC DNA]</scope>
    <source>
        <strain evidence="4 5">DSM 21799</strain>
    </source>
</reference>
<organism evidence="4 5">
    <name type="scientific">Paramicrobacterium humi</name>
    <dbReference type="NCBI Taxonomy" id="640635"/>
    <lineage>
        <taxon>Bacteria</taxon>
        <taxon>Bacillati</taxon>
        <taxon>Actinomycetota</taxon>
        <taxon>Actinomycetes</taxon>
        <taxon>Micrococcales</taxon>
        <taxon>Microbacteriaceae</taxon>
        <taxon>Paramicrobacterium</taxon>
    </lineage>
</organism>
<feature type="transmembrane region" description="Helical" evidence="2">
    <location>
        <begin position="121"/>
        <end position="154"/>
    </location>
</feature>